<evidence type="ECO:0000313" key="2">
    <source>
        <dbReference type="Proteomes" id="UP000003250"/>
    </source>
</evidence>
<evidence type="ECO:0000313" key="1">
    <source>
        <dbReference type="EMBL" id="EHK57992.1"/>
    </source>
</evidence>
<proteinExistence type="predicted"/>
<evidence type="ECO:0008006" key="3">
    <source>
        <dbReference type="Google" id="ProtNLM"/>
    </source>
</evidence>
<reference evidence="1 2" key="1">
    <citation type="journal article" date="2012" name="J. Bacteriol.">
        <title>Draft Genome Sequence of Mesorhizobium alhagi CCNWXJ12-2T, a Novel Salt-Resistant Species Isolated from the Desert of Northwestern China.</title>
        <authorList>
            <person name="Zhou M."/>
            <person name="Chen W."/>
            <person name="Chen H."/>
            <person name="Wei G."/>
        </authorList>
    </citation>
    <scope>NUCLEOTIDE SEQUENCE [LARGE SCALE GENOMIC DNA]</scope>
    <source>
        <strain evidence="1 2">CCNWXJ12-2</strain>
    </source>
</reference>
<keyword evidence="2" id="KW-1185">Reference proteome</keyword>
<name>H0HMQ5_9HYPH</name>
<gene>
    <name evidence="1" type="ORF">MAXJ12_07097</name>
</gene>
<accession>H0HMQ5</accession>
<sequence length="82" mass="7828">MADRKKLIPVPRLLAVAALAGALAGAVAVYVSATLSGNNAPPTAAGAVVAADANSRLCAAKADRAKTVAAAATGEVAAMLSA</sequence>
<feature type="non-terminal residue" evidence="1">
    <location>
        <position position="82"/>
    </location>
</feature>
<dbReference type="AlphaFoldDB" id="H0HMQ5"/>
<organism evidence="1 2">
    <name type="scientific">Mesorhizobium alhagi CCNWXJ12-2</name>
    <dbReference type="NCBI Taxonomy" id="1107882"/>
    <lineage>
        <taxon>Bacteria</taxon>
        <taxon>Pseudomonadati</taxon>
        <taxon>Pseudomonadota</taxon>
        <taxon>Alphaproteobacteria</taxon>
        <taxon>Hyphomicrobiales</taxon>
        <taxon>Phyllobacteriaceae</taxon>
        <taxon>Allomesorhizobium</taxon>
    </lineage>
</organism>
<dbReference type="Proteomes" id="UP000003250">
    <property type="component" value="Unassembled WGS sequence"/>
</dbReference>
<protein>
    <recommendedName>
        <fullName evidence="3">TlpA family protein disulfide reductase</fullName>
    </recommendedName>
</protein>
<dbReference type="EMBL" id="AHAM01000046">
    <property type="protein sequence ID" value="EHK57992.1"/>
    <property type="molecule type" value="Genomic_DNA"/>
</dbReference>